<evidence type="ECO:0000259" key="7">
    <source>
        <dbReference type="SMART" id="SM00849"/>
    </source>
</evidence>
<gene>
    <name evidence="8" type="ORF">S01H1_25585</name>
</gene>
<dbReference type="InterPro" id="IPR039344">
    <property type="entry name" value="MBLAC1"/>
</dbReference>
<evidence type="ECO:0000256" key="3">
    <source>
        <dbReference type="ARBA" id="ARBA00014856"/>
    </source>
</evidence>
<dbReference type="PANTHER" id="PTHR23200:SF48">
    <property type="entry name" value="METALLO-BETA-LACTAMASE DOMAIN-CONTAINING PROTEIN 1"/>
    <property type="match status" value="1"/>
</dbReference>
<comment type="catalytic activity">
    <reaction evidence="5">
        <text>a ribonucleotidyl-ribonucleotide-RNA + H2O = a 3'-end ribonucleotide-RNA + a 5'-end 5'-phospho-ribonucleoside-RNA + H(+)</text>
        <dbReference type="Rhea" id="RHEA:68096"/>
        <dbReference type="Rhea" id="RHEA-COMP:15179"/>
        <dbReference type="Rhea" id="RHEA-COMP:17355"/>
        <dbReference type="Rhea" id="RHEA-COMP:17428"/>
        <dbReference type="ChEBI" id="CHEBI:15377"/>
        <dbReference type="ChEBI" id="CHEBI:15378"/>
        <dbReference type="ChEBI" id="CHEBI:74896"/>
        <dbReference type="ChEBI" id="CHEBI:138282"/>
        <dbReference type="ChEBI" id="CHEBI:173118"/>
    </reaction>
    <physiologicalReaction direction="left-to-right" evidence="5">
        <dbReference type="Rhea" id="RHEA:68097"/>
    </physiologicalReaction>
</comment>
<sequence>MAKVKVLIEGYTSGETGGHSCSTIVLVEDKNIKMIVDPGTLPDQKLLTEKLKEAGLNIESINVVCITHSHMDHYRNIGMFPKAKALDYWGWWEGDVWKKGEAKITENIKIINTPCHSDDNITLLVKTKKGVVAICGDVFWKENFPKDDPYASNKKKLKQSRKKILQIADWIIPGHGKMFKNPTKR</sequence>
<protein>
    <recommendedName>
        <fullName evidence="3">Metallo-beta-lactamase domain-containing protein 1</fullName>
    </recommendedName>
    <alternativeName>
        <fullName evidence="4">Endoribonuclease MBLAC1</fullName>
    </alternativeName>
</protein>
<comment type="subcellular location">
    <subcellularLocation>
        <location evidence="1">Cytoplasm</location>
        <location evidence="1">Cytosol</location>
    </subcellularLocation>
</comment>
<evidence type="ECO:0000256" key="5">
    <source>
        <dbReference type="ARBA" id="ARBA00044690"/>
    </source>
</evidence>
<organism evidence="8">
    <name type="scientific">marine sediment metagenome</name>
    <dbReference type="NCBI Taxonomy" id="412755"/>
    <lineage>
        <taxon>unclassified sequences</taxon>
        <taxon>metagenomes</taxon>
        <taxon>ecological metagenomes</taxon>
    </lineage>
</organism>
<evidence type="ECO:0000256" key="1">
    <source>
        <dbReference type="ARBA" id="ARBA00004514"/>
    </source>
</evidence>
<proteinExistence type="predicted"/>
<dbReference type="PANTHER" id="PTHR23200">
    <property type="entry name" value="METALLO-BETA-LACTAMASE DOMAIN-CONTAINING PROTEIN 1"/>
    <property type="match status" value="1"/>
</dbReference>
<comment type="function">
    <text evidence="6">Endoribonuclease that catalyzes the hydrolysis of histone-coding pre-mRNA 3'-end. Involved in histone pre-mRNA processing during the S-phase of the cell cycle, which is required for entering/progressing through S-phase. Cleaves histone pre-mRNA at a major and a minor cleavage site after the 5'-ACCCA-3' and the 5'-ACCCACA-3' sequence, respectively, and located downstream of the stem-loop. May require the presence of the HDE element located at the histone pre-RNA 3'-end to avoid non-specific cleavage.</text>
</comment>
<evidence type="ECO:0000256" key="2">
    <source>
        <dbReference type="ARBA" id="ARBA00011738"/>
    </source>
</evidence>
<dbReference type="AlphaFoldDB" id="X0UQI5"/>
<dbReference type="SMART" id="SM00849">
    <property type="entry name" value="Lactamase_B"/>
    <property type="match status" value="1"/>
</dbReference>
<feature type="domain" description="Metallo-beta-lactamase" evidence="7">
    <location>
        <begin position="21"/>
        <end position="175"/>
    </location>
</feature>
<dbReference type="InterPro" id="IPR036866">
    <property type="entry name" value="RibonucZ/Hydroxyglut_hydro"/>
</dbReference>
<dbReference type="EMBL" id="BARS01015465">
    <property type="protein sequence ID" value="GAF90765.1"/>
    <property type="molecule type" value="Genomic_DNA"/>
</dbReference>
<comment type="caution">
    <text evidence="8">The sequence shown here is derived from an EMBL/GenBank/DDBJ whole genome shotgun (WGS) entry which is preliminary data.</text>
</comment>
<name>X0UQI5_9ZZZZ</name>
<accession>X0UQI5</accession>
<dbReference type="Gene3D" id="3.60.15.10">
    <property type="entry name" value="Ribonuclease Z/Hydroxyacylglutathione hydrolase-like"/>
    <property type="match status" value="1"/>
</dbReference>
<evidence type="ECO:0000256" key="6">
    <source>
        <dbReference type="ARBA" id="ARBA00045869"/>
    </source>
</evidence>
<dbReference type="GO" id="GO:0005829">
    <property type="term" value="C:cytosol"/>
    <property type="evidence" value="ECO:0007669"/>
    <property type="project" value="UniProtKB-SubCell"/>
</dbReference>
<dbReference type="InterPro" id="IPR001279">
    <property type="entry name" value="Metallo-B-lactamas"/>
</dbReference>
<reference evidence="8" key="1">
    <citation type="journal article" date="2014" name="Front. Microbiol.">
        <title>High frequency of phylogenetically diverse reductive dehalogenase-homologous genes in deep subseafloor sedimentary metagenomes.</title>
        <authorList>
            <person name="Kawai M."/>
            <person name="Futagami T."/>
            <person name="Toyoda A."/>
            <person name="Takaki Y."/>
            <person name="Nishi S."/>
            <person name="Hori S."/>
            <person name="Arai W."/>
            <person name="Tsubouchi T."/>
            <person name="Morono Y."/>
            <person name="Uchiyama I."/>
            <person name="Ito T."/>
            <person name="Fujiyama A."/>
            <person name="Inagaki F."/>
            <person name="Takami H."/>
        </authorList>
    </citation>
    <scope>NUCLEOTIDE SEQUENCE</scope>
    <source>
        <strain evidence="8">Expedition CK06-06</strain>
    </source>
</reference>
<comment type="subunit">
    <text evidence="2">Homodimer.</text>
</comment>
<dbReference type="SUPFAM" id="SSF56281">
    <property type="entry name" value="Metallo-hydrolase/oxidoreductase"/>
    <property type="match status" value="1"/>
</dbReference>
<dbReference type="Pfam" id="PF00753">
    <property type="entry name" value="Lactamase_B"/>
    <property type="match status" value="1"/>
</dbReference>
<evidence type="ECO:0000256" key="4">
    <source>
        <dbReference type="ARBA" id="ARBA00032988"/>
    </source>
</evidence>
<evidence type="ECO:0000313" key="8">
    <source>
        <dbReference type="EMBL" id="GAF90765.1"/>
    </source>
</evidence>
<dbReference type="CDD" id="cd07711">
    <property type="entry name" value="MBLAC1-like_MBL-fold"/>
    <property type="match status" value="1"/>
</dbReference>